<feature type="transmembrane region" description="Helical" evidence="1">
    <location>
        <begin position="140"/>
        <end position="157"/>
    </location>
</feature>
<evidence type="ECO:0000313" key="2">
    <source>
        <dbReference type="EMBL" id="XCI28381.1"/>
    </source>
</evidence>
<dbReference type="RefSeq" id="WP_353892946.1">
    <property type="nucleotide sequence ID" value="NZ_CP159485.1"/>
</dbReference>
<protein>
    <submittedName>
        <fullName evidence="2">Uncharacterized protein</fullName>
    </submittedName>
</protein>
<proteinExistence type="predicted"/>
<dbReference type="AlphaFoldDB" id="A0AAU8HS61"/>
<reference evidence="2" key="1">
    <citation type="journal article" date="2018" name="Antonie Van Leeuwenhoek">
        <title>Proteinivorax hydrogeniformans sp. nov., an anaerobic, haloalkaliphilic bacterium fermenting proteinaceous compounds with high hydrogen production.</title>
        <authorList>
            <person name="Boltyanskaya Y."/>
            <person name="Detkova E."/>
            <person name="Pimenov N."/>
            <person name="Kevbrin V."/>
        </authorList>
    </citation>
    <scope>NUCLEOTIDE SEQUENCE</scope>
    <source>
        <strain evidence="2">Z-710</strain>
    </source>
</reference>
<keyword evidence="1" id="KW-0812">Transmembrane</keyword>
<feature type="transmembrane region" description="Helical" evidence="1">
    <location>
        <begin position="67"/>
        <end position="88"/>
    </location>
</feature>
<gene>
    <name evidence="2" type="ORF">PRVXH_002338</name>
</gene>
<evidence type="ECO:0000256" key="1">
    <source>
        <dbReference type="SAM" id="Phobius"/>
    </source>
</evidence>
<dbReference type="EMBL" id="CP159485">
    <property type="protein sequence ID" value="XCI28381.1"/>
    <property type="molecule type" value="Genomic_DNA"/>
</dbReference>
<keyword evidence="1" id="KW-0472">Membrane</keyword>
<organism evidence="2">
    <name type="scientific">Proteinivorax hydrogeniformans</name>
    <dbReference type="NCBI Taxonomy" id="1826727"/>
    <lineage>
        <taxon>Bacteria</taxon>
        <taxon>Bacillati</taxon>
        <taxon>Bacillota</taxon>
        <taxon>Clostridia</taxon>
        <taxon>Eubacteriales</taxon>
        <taxon>Proteinivoracaceae</taxon>
        <taxon>Proteinivorax</taxon>
    </lineage>
</organism>
<feature type="transmembrane region" description="Helical" evidence="1">
    <location>
        <begin position="108"/>
        <end position="128"/>
    </location>
</feature>
<keyword evidence="1" id="KW-1133">Transmembrane helix</keyword>
<sequence>MNRLFKTSKILGEILVWTTLMFLMILVEAKVLHIAVWVAIAIYYYCYTSYQCNVYISDQKMWERENFPKLILSVAVAICCAIFLNLLISEFVYSIPMLSVLVRKSVYLFLAILVIPLLILYIIIQKVLYKRLELFSIKDAIVYSLIAILLVSLFASYKGGVETRQDAARVNLSYLRNWEREIYWTNYYLKRVSQNWEEFDTVEIKEKINNARKHKQFAATLRESLDNYYRVFENNNQEYLPLFGSEHYTVFMVYGTKFIRAQEAIEDGDLDKAKKIVKWLKRSYNHIYDIAESRESNAEITYQHFMDVIKAYSKYDIDHRLIR</sequence>
<name>A0AAU8HS61_9FIRM</name>
<reference evidence="2" key="2">
    <citation type="submission" date="2024-06" db="EMBL/GenBank/DDBJ databases">
        <authorList>
            <person name="Petrova K.O."/>
            <person name="Toshchakov S.V."/>
            <person name="Boltjanskaja Y.V."/>
            <person name="Kevbrin V.V."/>
        </authorList>
    </citation>
    <scope>NUCLEOTIDE SEQUENCE</scope>
    <source>
        <strain evidence="2">Z-710</strain>
    </source>
</reference>
<accession>A0AAU8HS61</accession>
<feature type="transmembrane region" description="Helical" evidence="1">
    <location>
        <begin position="20"/>
        <end position="46"/>
    </location>
</feature>